<sequence length="83" mass="9167">MPEWWQTGSTALLYAAYLLWLLPVVLYVRGDADAMTAGLWFIAVAVAQFALVKVVALVEAIATAHKIERSDVEKIDFSKIGDK</sequence>
<gene>
    <name evidence="2" type="ORF">C8N30_3119</name>
</gene>
<reference evidence="2 3" key="1">
    <citation type="submission" date="2018-09" db="EMBL/GenBank/DDBJ databases">
        <title>Genomic Encyclopedia of Archaeal and Bacterial Type Strains, Phase II (KMG-II): from individual species to whole genera.</title>
        <authorList>
            <person name="Goeker M."/>
        </authorList>
    </citation>
    <scope>NUCLEOTIDE SEQUENCE [LARGE SCALE GENOMIC DNA]</scope>
    <source>
        <strain evidence="2 3">DSM 11458</strain>
    </source>
</reference>
<protein>
    <submittedName>
        <fullName evidence="2">Uncharacterized protein</fullName>
    </submittedName>
</protein>
<proteinExistence type="predicted"/>
<keyword evidence="1" id="KW-0472">Membrane</keyword>
<evidence type="ECO:0000313" key="2">
    <source>
        <dbReference type="EMBL" id="RKE94014.1"/>
    </source>
</evidence>
<keyword evidence="1" id="KW-0812">Transmembrane</keyword>
<feature type="transmembrane region" description="Helical" evidence="1">
    <location>
        <begin position="12"/>
        <end position="28"/>
    </location>
</feature>
<feature type="transmembrane region" description="Helical" evidence="1">
    <location>
        <begin position="40"/>
        <end position="62"/>
    </location>
</feature>
<accession>A0A420DIH1</accession>
<evidence type="ECO:0000256" key="1">
    <source>
        <dbReference type="SAM" id="Phobius"/>
    </source>
</evidence>
<comment type="caution">
    <text evidence="2">The sequence shown here is derived from an EMBL/GenBank/DDBJ whole genome shotgun (WGS) entry which is preliminary data.</text>
</comment>
<evidence type="ECO:0000313" key="3">
    <source>
        <dbReference type="Proteomes" id="UP000284407"/>
    </source>
</evidence>
<dbReference type="Proteomes" id="UP000284407">
    <property type="component" value="Unassembled WGS sequence"/>
</dbReference>
<organism evidence="2 3">
    <name type="scientific">Sulfitobacter guttiformis</name>
    <dbReference type="NCBI Taxonomy" id="74349"/>
    <lineage>
        <taxon>Bacteria</taxon>
        <taxon>Pseudomonadati</taxon>
        <taxon>Pseudomonadota</taxon>
        <taxon>Alphaproteobacteria</taxon>
        <taxon>Rhodobacterales</taxon>
        <taxon>Roseobacteraceae</taxon>
        <taxon>Sulfitobacter</taxon>
    </lineage>
</organism>
<dbReference type="STRING" id="1443111.Z949_1387"/>
<name>A0A420DIH1_9RHOB</name>
<dbReference type="AlphaFoldDB" id="A0A420DIH1"/>
<keyword evidence="3" id="KW-1185">Reference proteome</keyword>
<keyword evidence="1" id="KW-1133">Transmembrane helix</keyword>
<dbReference type="EMBL" id="RAQK01000002">
    <property type="protein sequence ID" value="RKE94014.1"/>
    <property type="molecule type" value="Genomic_DNA"/>
</dbReference>